<feature type="chain" id="PRO_5042703875" evidence="1">
    <location>
        <begin position="28"/>
        <end position="95"/>
    </location>
</feature>
<evidence type="ECO:0000313" key="3">
    <source>
        <dbReference type="EMBL" id="RGJ06039.1"/>
    </source>
</evidence>
<evidence type="ECO:0000313" key="5">
    <source>
        <dbReference type="Proteomes" id="UP000434223"/>
    </source>
</evidence>
<protein>
    <submittedName>
        <fullName evidence="3">Uncharacterized protein</fullName>
    </submittedName>
</protein>
<sequence>MRKNMKKFICMFSLVTIFLTLSFTSYANNMLDDSYEKQIISVYSFDGSTIPMDIYYSEYNEKLEGEYAGNLTLKKGEMKEGFYLHIVYEGTLTRK</sequence>
<dbReference type="GeneID" id="93150287"/>
<comment type="caution">
    <text evidence="3">The sequence shown here is derived from an EMBL/GenBank/DDBJ whole genome shotgun (WGS) entry which is preliminary data.</text>
</comment>
<dbReference type="AlphaFoldDB" id="A0A374PA59"/>
<evidence type="ECO:0000256" key="1">
    <source>
        <dbReference type="SAM" id="SignalP"/>
    </source>
</evidence>
<dbReference type="Proteomes" id="UP000263014">
    <property type="component" value="Unassembled WGS sequence"/>
</dbReference>
<dbReference type="Proteomes" id="UP000434223">
    <property type="component" value="Unassembled WGS sequence"/>
</dbReference>
<organism evidence="3 4">
    <name type="scientific">Hungatella hathewayi</name>
    <dbReference type="NCBI Taxonomy" id="154046"/>
    <lineage>
        <taxon>Bacteria</taxon>
        <taxon>Bacillati</taxon>
        <taxon>Bacillota</taxon>
        <taxon>Clostridia</taxon>
        <taxon>Lachnospirales</taxon>
        <taxon>Lachnospiraceae</taxon>
        <taxon>Hungatella</taxon>
    </lineage>
</organism>
<name>A0A374PA59_9FIRM</name>
<dbReference type="RefSeq" id="WP_055650795.1">
    <property type="nucleotide sequence ID" value="NZ_CABJBJ010000011.1"/>
</dbReference>
<keyword evidence="1" id="KW-0732">Signal</keyword>
<proteinExistence type="predicted"/>
<feature type="signal peptide" evidence="1">
    <location>
        <begin position="1"/>
        <end position="27"/>
    </location>
</feature>
<dbReference type="EMBL" id="QSON01000003">
    <property type="protein sequence ID" value="RGJ06039.1"/>
    <property type="molecule type" value="Genomic_DNA"/>
</dbReference>
<reference evidence="2 5" key="2">
    <citation type="submission" date="2019-09" db="EMBL/GenBank/DDBJ databases">
        <title>Draft genome sequencing of Hungatella hathewayi 123Y-2.</title>
        <authorList>
            <person name="Lv Q."/>
            <person name="Li S."/>
        </authorList>
    </citation>
    <scope>NUCLEOTIDE SEQUENCE [LARGE SCALE GENOMIC DNA]</scope>
    <source>
        <strain evidence="2 5">123Y-2</strain>
    </source>
</reference>
<evidence type="ECO:0000313" key="2">
    <source>
        <dbReference type="EMBL" id="MUB62701.1"/>
    </source>
</evidence>
<dbReference type="EMBL" id="WNME01000003">
    <property type="protein sequence ID" value="MUB62701.1"/>
    <property type="molecule type" value="Genomic_DNA"/>
</dbReference>
<accession>A0A374PA59</accession>
<gene>
    <name evidence="3" type="ORF">DXD79_08525</name>
    <name evidence="2" type="ORF">GNE07_06455</name>
</gene>
<evidence type="ECO:0000313" key="4">
    <source>
        <dbReference type="Proteomes" id="UP000263014"/>
    </source>
</evidence>
<reference evidence="3 4" key="1">
    <citation type="submission" date="2018-08" db="EMBL/GenBank/DDBJ databases">
        <title>A genome reference for cultivated species of the human gut microbiota.</title>
        <authorList>
            <person name="Zou Y."/>
            <person name="Xue W."/>
            <person name="Luo G."/>
        </authorList>
    </citation>
    <scope>NUCLEOTIDE SEQUENCE [LARGE SCALE GENOMIC DNA]</scope>
    <source>
        <strain evidence="3 4">TM09-12</strain>
    </source>
</reference>